<evidence type="ECO:0000313" key="2">
    <source>
        <dbReference type="Proteomes" id="UP000821837"/>
    </source>
</evidence>
<evidence type="ECO:0000313" key="1">
    <source>
        <dbReference type="EMBL" id="KAH7938995.1"/>
    </source>
</evidence>
<proteinExistence type="predicted"/>
<accession>A0A9D4SPZ8</accession>
<dbReference type="Proteomes" id="UP000821837">
    <property type="component" value="Chromosome 8"/>
</dbReference>
<sequence>MDESAAPPPKKARSGRHVSLQQKEALVNFLEGHLALARPSSELGGTFSAHQWQSLWQEIAAALNSVGPATKDAAGRRRYWNNQVAQFKRDAGVVSDATT</sequence>
<organism evidence="1 2">
    <name type="scientific">Rhipicephalus sanguineus</name>
    <name type="common">Brown dog tick</name>
    <name type="synonym">Ixodes sanguineus</name>
    <dbReference type="NCBI Taxonomy" id="34632"/>
    <lineage>
        <taxon>Eukaryota</taxon>
        <taxon>Metazoa</taxon>
        <taxon>Ecdysozoa</taxon>
        <taxon>Arthropoda</taxon>
        <taxon>Chelicerata</taxon>
        <taxon>Arachnida</taxon>
        <taxon>Acari</taxon>
        <taxon>Parasitiformes</taxon>
        <taxon>Ixodida</taxon>
        <taxon>Ixodoidea</taxon>
        <taxon>Ixodidae</taxon>
        <taxon>Rhipicephalinae</taxon>
        <taxon>Rhipicephalus</taxon>
        <taxon>Rhipicephalus</taxon>
    </lineage>
</organism>
<gene>
    <name evidence="1" type="ORF">HPB52_004112</name>
</gene>
<comment type="caution">
    <text evidence="1">The sequence shown here is derived from an EMBL/GenBank/DDBJ whole genome shotgun (WGS) entry which is preliminary data.</text>
</comment>
<keyword evidence="2" id="KW-1185">Reference proteome</keyword>
<name>A0A9D4SPZ8_RHISA</name>
<dbReference type="EMBL" id="JABSTV010001254">
    <property type="protein sequence ID" value="KAH7938995.1"/>
    <property type="molecule type" value="Genomic_DNA"/>
</dbReference>
<evidence type="ECO:0008006" key="3">
    <source>
        <dbReference type="Google" id="ProtNLM"/>
    </source>
</evidence>
<reference evidence="1" key="2">
    <citation type="submission" date="2021-09" db="EMBL/GenBank/DDBJ databases">
        <authorList>
            <person name="Jia N."/>
            <person name="Wang J."/>
            <person name="Shi W."/>
            <person name="Du L."/>
            <person name="Sun Y."/>
            <person name="Zhan W."/>
            <person name="Jiang J."/>
            <person name="Wang Q."/>
            <person name="Zhang B."/>
            <person name="Ji P."/>
            <person name="Sakyi L.B."/>
            <person name="Cui X."/>
            <person name="Yuan T."/>
            <person name="Jiang B."/>
            <person name="Yang W."/>
            <person name="Lam T.T.-Y."/>
            <person name="Chang Q."/>
            <person name="Ding S."/>
            <person name="Wang X."/>
            <person name="Zhu J."/>
            <person name="Ruan X."/>
            <person name="Zhao L."/>
            <person name="Wei J."/>
            <person name="Que T."/>
            <person name="Du C."/>
            <person name="Cheng J."/>
            <person name="Dai P."/>
            <person name="Han X."/>
            <person name="Huang E."/>
            <person name="Gao Y."/>
            <person name="Liu J."/>
            <person name="Shao H."/>
            <person name="Ye R."/>
            <person name="Li L."/>
            <person name="Wei W."/>
            <person name="Wang X."/>
            <person name="Wang C."/>
            <person name="Huo Q."/>
            <person name="Li W."/>
            <person name="Guo W."/>
            <person name="Chen H."/>
            <person name="Chen S."/>
            <person name="Zhou L."/>
            <person name="Zhou L."/>
            <person name="Ni X."/>
            <person name="Tian J."/>
            <person name="Zhou Y."/>
            <person name="Sheng Y."/>
            <person name="Liu T."/>
            <person name="Pan Y."/>
            <person name="Xia L."/>
            <person name="Li J."/>
            <person name="Zhao F."/>
            <person name="Cao W."/>
        </authorList>
    </citation>
    <scope>NUCLEOTIDE SEQUENCE</scope>
    <source>
        <strain evidence="1">Rsan-2018</strain>
        <tissue evidence="1">Larvae</tissue>
    </source>
</reference>
<protein>
    <recommendedName>
        <fullName evidence="3">Regulatory protein zeste</fullName>
    </recommendedName>
</protein>
<dbReference type="AlphaFoldDB" id="A0A9D4SPZ8"/>
<reference evidence="1" key="1">
    <citation type="journal article" date="2020" name="Cell">
        <title>Large-Scale Comparative Analyses of Tick Genomes Elucidate Their Genetic Diversity and Vector Capacities.</title>
        <authorList>
            <consortium name="Tick Genome and Microbiome Consortium (TIGMIC)"/>
            <person name="Jia N."/>
            <person name="Wang J."/>
            <person name="Shi W."/>
            <person name="Du L."/>
            <person name="Sun Y."/>
            <person name="Zhan W."/>
            <person name="Jiang J.F."/>
            <person name="Wang Q."/>
            <person name="Zhang B."/>
            <person name="Ji P."/>
            <person name="Bell-Sakyi L."/>
            <person name="Cui X.M."/>
            <person name="Yuan T.T."/>
            <person name="Jiang B.G."/>
            <person name="Yang W.F."/>
            <person name="Lam T.T."/>
            <person name="Chang Q.C."/>
            <person name="Ding S.J."/>
            <person name="Wang X.J."/>
            <person name="Zhu J.G."/>
            <person name="Ruan X.D."/>
            <person name="Zhao L."/>
            <person name="Wei J.T."/>
            <person name="Ye R.Z."/>
            <person name="Que T.C."/>
            <person name="Du C.H."/>
            <person name="Zhou Y.H."/>
            <person name="Cheng J.X."/>
            <person name="Dai P.F."/>
            <person name="Guo W.B."/>
            <person name="Han X.H."/>
            <person name="Huang E.J."/>
            <person name="Li L.F."/>
            <person name="Wei W."/>
            <person name="Gao Y.C."/>
            <person name="Liu J.Z."/>
            <person name="Shao H.Z."/>
            <person name="Wang X."/>
            <person name="Wang C.C."/>
            <person name="Yang T.C."/>
            <person name="Huo Q.B."/>
            <person name="Li W."/>
            <person name="Chen H.Y."/>
            <person name="Chen S.E."/>
            <person name="Zhou L.G."/>
            <person name="Ni X.B."/>
            <person name="Tian J.H."/>
            <person name="Sheng Y."/>
            <person name="Liu T."/>
            <person name="Pan Y.S."/>
            <person name="Xia L.Y."/>
            <person name="Li J."/>
            <person name="Zhao F."/>
            <person name="Cao W.C."/>
        </authorList>
    </citation>
    <scope>NUCLEOTIDE SEQUENCE</scope>
    <source>
        <strain evidence="1">Rsan-2018</strain>
    </source>
</reference>